<dbReference type="Pfam" id="PF01478">
    <property type="entry name" value="Peptidase_A24"/>
    <property type="match status" value="1"/>
</dbReference>
<keyword evidence="5" id="KW-1185">Reference proteome</keyword>
<evidence type="ECO:0000259" key="3">
    <source>
        <dbReference type="Pfam" id="PF01478"/>
    </source>
</evidence>
<dbReference type="Proteomes" id="UP000429644">
    <property type="component" value="Unassembled WGS sequence"/>
</dbReference>
<dbReference type="GO" id="GO:0005886">
    <property type="term" value="C:plasma membrane"/>
    <property type="evidence" value="ECO:0007669"/>
    <property type="project" value="TreeGrafter"/>
</dbReference>
<dbReference type="InterPro" id="IPR000045">
    <property type="entry name" value="Prepilin_IV_endopep_pep"/>
</dbReference>
<protein>
    <submittedName>
        <fullName evidence="4">Prepilin peptidase</fullName>
    </submittedName>
</protein>
<dbReference type="GO" id="GO:0006465">
    <property type="term" value="P:signal peptide processing"/>
    <property type="evidence" value="ECO:0007669"/>
    <property type="project" value="TreeGrafter"/>
</dbReference>
<name>A0A7J9V0F4_9MICO</name>
<proteinExistence type="inferred from homology"/>
<evidence type="ECO:0000313" key="5">
    <source>
        <dbReference type="Proteomes" id="UP000429644"/>
    </source>
</evidence>
<comment type="similarity">
    <text evidence="1">Belongs to the peptidase A24 family.</text>
</comment>
<evidence type="ECO:0000256" key="2">
    <source>
        <dbReference type="SAM" id="Phobius"/>
    </source>
</evidence>
<comment type="caution">
    <text evidence="4">The sequence shown here is derived from an EMBL/GenBank/DDBJ whole genome shotgun (WGS) entry which is preliminary data.</text>
</comment>
<feature type="transmembrane region" description="Helical" evidence="2">
    <location>
        <begin position="61"/>
        <end position="82"/>
    </location>
</feature>
<keyword evidence="2" id="KW-1133">Transmembrane helix</keyword>
<organism evidence="4 5">
    <name type="scientific">Georgenia ruanii</name>
    <dbReference type="NCBI Taxonomy" id="348442"/>
    <lineage>
        <taxon>Bacteria</taxon>
        <taxon>Bacillati</taxon>
        <taxon>Actinomycetota</taxon>
        <taxon>Actinomycetes</taxon>
        <taxon>Micrococcales</taxon>
        <taxon>Bogoriellaceae</taxon>
        <taxon>Georgenia</taxon>
    </lineage>
</organism>
<evidence type="ECO:0000313" key="4">
    <source>
        <dbReference type="EMBL" id="MPV90358.1"/>
    </source>
</evidence>
<feature type="transmembrane region" description="Helical" evidence="2">
    <location>
        <begin position="118"/>
        <end position="141"/>
    </location>
</feature>
<dbReference type="PANTHER" id="PTHR30487">
    <property type="entry name" value="TYPE 4 PREPILIN-LIKE PROTEINS LEADER PEPTIDE-PROCESSING ENZYME"/>
    <property type="match status" value="1"/>
</dbReference>
<feature type="transmembrane region" description="Helical" evidence="2">
    <location>
        <begin position="35"/>
        <end position="54"/>
    </location>
</feature>
<dbReference type="AlphaFoldDB" id="A0A7J9V0F4"/>
<sequence length="213" mass="21510">MGLGAVLVSALGVGGGAWGLGSFMRTTAAIRSRWLTSPVHVVLAFVLGGAVALLADGWTELAAFALLALACALLVVIDLAAYRLPDVIVGPMYPIFLGGLAVATAVDGDWGRLGRAVGAGVILAACYFVLAFISPAGLGLGDVKLSGLLGLFLGWLGWPELLLGSTAAFVLSAAFAIALLIARRADRHTAFPFGPWMVLGAVVGAALGPALAS</sequence>
<gene>
    <name evidence="4" type="ORF">GB882_16915</name>
</gene>
<dbReference type="GO" id="GO:0004190">
    <property type="term" value="F:aspartic-type endopeptidase activity"/>
    <property type="evidence" value="ECO:0007669"/>
    <property type="project" value="InterPro"/>
</dbReference>
<feature type="transmembrane region" description="Helical" evidence="2">
    <location>
        <begin position="88"/>
        <end position="106"/>
    </location>
</feature>
<dbReference type="InterPro" id="IPR050882">
    <property type="entry name" value="Prepilin_peptidase/N-MTase"/>
</dbReference>
<accession>A0A7J9V0F4</accession>
<reference evidence="4 5" key="1">
    <citation type="submission" date="2019-10" db="EMBL/GenBank/DDBJ databases">
        <title>Georgenia wutianyii sp. nov. and Georgenia yuyongxinii sp. nov. isolated from plateau pika (Ochotona curzoniae) in the Qinghai-Tibet plateau of China.</title>
        <authorList>
            <person name="Tian Z."/>
        </authorList>
    </citation>
    <scope>NUCLEOTIDE SEQUENCE [LARGE SCALE GENOMIC DNA]</scope>
    <source>
        <strain evidence="4 5">JCM 15130</strain>
    </source>
</reference>
<keyword evidence="2" id="KW-0812">Transmembrane</keyword>
<dbReference type="Gene3D" id="1.20.120.1220">
    <property type="match status" value="1"/>
</dbReference>
<feature type="transmembrane region" description="Helical" evidence="2">
    <location>
        <begin position="193"/>
        <end position="212"/>
    </location>
</feature>
<feature type="domain" description="Prepilin type IV endopeptidase peptidase" evidence="3">
    <location>
        <begin position="66"/>
        <end position="168"/>
    </location>
</feature>
<dbReference type="PANTHER" id="PTHR30487:SF0">
    <property type="entry name" value="PREPILIN LEADER PEPTIDASE_N-METHYLTRANSFERASE-RELATED"/>
    <property type="match status" value="1"/>
</dbReference>
<evidence type="ECO:0000256" key="1">
    <source>
        <dbReference type="ARBA" id="ARBA00005801"/>
    </source>
</evidence>
<dbReference type="EMBL" id="WHPD01003640">
    <property type="protein sequence ID" value="MPV90358.1"/>
    <property type="molecule type" value="Genomic_DNA"/>
</dbReference>
<feature type="transmembrane region" description="Helical" evidence="2">
    <location>
        <begin position="161"/>
        <end position="181"/>
    </location>
</feature>
<keyword evidence="2" id="KW-0472">Membrane</keyword>